<keyword evidence="4 9" id="KW-0812">Transmembrane</keyword>
<dbReference type="PRINTS" id="PR00173">
    <property type="entry name" value="EDTRNSPORT"/>
</dbReference>
<evidence type="ECO:0000256" key="8">
    <source>
        <dbReference type="ARBA" id="ARBA00023180"/>
    </source>
</evidence>
<dbReference type="EMBL" id="HACA01023975">
    <property type="protein sequence ID" value="CDW41336.1"/>
    <property type="molecule type" value="Transcribed_RNA"/>
</dbReference>
<protein>
    <recommendedName>
        <fullName evidence="9">Amino acid transporter</fullName>
    </recommendedName>
</protein>
<dbReference type="OrthoDB" id="5877963at2759"/>
<keyword evidence="5 9" id="KW-0769">Symport</keyword>
<evidence type="ECO:0000256" key="5">
    <source>
        <dbReference type="ARBA" id="ARBA00022847"/>
    </source>
</evidence>
<dbReference type="GO" id="GO:0015501">
    <property type="term" value="F:glutamate:sodium symporter activity"/>
    <property type="evidence" value="ECO:0007669"/>
    <property type="project" value="TreeGrafter"/>
</dbReference>
<dbReference type="EMBL" id="HACA01023974">
    <property type="protein sequence ID" value="CDW41335.1"/>
    <property type="molecule type" value="Transcribed_RNA"/>
</dbReference>
<dbReference type="InterPro" id="IPR036458">
    <property type="entry name" value="Na:dicarbo_symporter_sf"/>
</dbReference>
<dbReference type="GO" id="GO:0005313">
    <property type="term" value="F:L-glutamate transmembrane transporter activity"/>
    <property type="evidence" value="ECO:0007669"/>
    <property type="project" value="TreeGrafter"/>
</dbReference>
<dbReference type="PANTHER" id="PTHR11958">
    <property type="entry name" value="SODIUM/DICARBOXYLATE SYMPORTER-RELATED"/>
    <property type="match status" value="1"/>
</dbReference>
<dbReference type="KEGG" id="lsm:121114607"/>
<dbReference type="GO" id="GO:0005886">
    <property type="term" value="C:plasma membrane"/>
    <property type="evidence" value="ECO:0007669"/>
    <property type="project" value="TreeGrafter"/>
</dbReference>
<evidence type="ECO:0000313" key="11">
    <source>
        <dbReference type="EMBL" id="CDW41335.1"/>
    </source>
</evidence>
<dbReference type="GO" id="GO:0015175">
    <property type="term" value="F:neutral L-amino acid transmembrane transporter activity"/>
    <property type="evidence" value="ECO:0007669"/>
    <property type="project" value="TreeGrafter"/>
</dbReference>
<keyword evidence="3 9" id="KW-0813">Transport</keyword>
<dbReference type="RefSeq" id="XP_040564558.1">
    <property type="nucleotide sequence ID" value="XM_040708624.2"/>
</dbReference>
<dbReference type="SUPFAM" id="SSF118215">
    <property type="entry name" value="Proton glutamate symport protein"/>
    <property type="match status" value="1"/>
</dbReference>
<keyword evidence="6 9" id="KW-1133">Transmembrane helix</keyword>
<evidence type="ECO:0000256" key="10">
    <source>
        <dbReference type="SAM" id="MobiDB-lite"/>
    </source>
</evidence>
<evidence type="ECO:0000256" key="3">
    <source>
        <dbReference type="ARBA" id="ARBA00022448"/>
    </source>
</evidence>
<comment type="similarity">
    <text evidence="2 9">Belongs to the dicarboxylate/amino acid:cation symporter (DAACS) (TC 2.A.23) family.</text>
</comment>
<dbReference type="PANTHER" id="PTHR11958:SF63">
    <property type="entry name" value="AMINO ACID TRANSPORTER"/>
    <property type="match status" value="1"/>
</dbReference>
<keyword evidence="7 9" id="KW-0472">Membrane</keyword>
<feature type="transmembrane region" description="Helical" evidence="9">
    <location>
        <begin position="201"/>
        <end position="218"/>
    </location>
</feature>
<dbReference type="Gene3D" id="1.10.3860.10">
    <property type="entry name" value="Sodium:dicarboxylate symporter"/>
    <property type="match status" value="1"/>
</dbReference>
<dbReference type="PROSITE" id="PS00714">
    <property type="entry name" value="NA_DICARBOXYL_SYMP_2"/>
    <property type="match status" value="1"/>
</dbReference>
<sequence length="489" mass="53024">MAKFTKDNVKSCMKSSALTLATLLGVIGGVVFGLLLRQREEKWTEREVIYVSYVGKLFLRMLKALILPLIVPSLIAAVGSLDMSLSGKVGGRAVGYYMSTTVLAVILGIILVTSIHPGTPKEAENDIKKVGESRNVTAADTLMDLARNMVPPNLIQATIMQYRTVLTYPGVEKYNDGKQVRDPNDLYTWKISGEFTNGTNILGLVFFAVILGITLAQMEEKGKPLLDFFKCLSEAMMCITTWVIYMAPIGVFFLIGGQILEMEDLSLVAGQLGLYFMTVLVGLFFHGFVVLPIIFTIFTRILPFKFIANMTNAFTTAFGTASSSATLPVTINLLEEKNGVDPRIARFVLPIGATINMDGTALYEAVAALFISQIRGMSMSIGQIIAISITATAASIGAAGIPQAGLVTMVMVLDTVGLPAEDVTIILAVDWLLDRFRTAINVLGDSIGAGLVYHLSKDELDAMSKQQNQPEGGFEALPMTEIEDDTDRK</sequence>
<dbReference type="InterPro" id="IPR018107">
    <property type="entry name" value="Na-dicarboxylate_symporter_CS"/>
</dbReference>
<keyword evidence="8" id="KW-0325">Glycoprotein</keyword>
<evidence type="ECO:0000256" key="1">
    <source>
        <dbReference type="ARBA" id="ARBA00004141"/>
    </source>
</evidence>
<evidence type="ECO:0000256" key="6">
    <source>
        <dbReference type="ARBA" id="ARBA00022989"/>
    </source>
</evidence>
<evidence type="ECO:0000256" key="9">
    <source>
        <dbReference type="RuleBase" id="RU361216"/>
    </source>
</evidence>
<feature type="transmembrane region" description="Helical" evidence="9">
    <location>
        <begin position="272"/>
        <end position="298"/>
    </location>
</feature>
<feature type="region of interest" description="Disordered" evidence="10">
    <location>
        <begin position="464"/>
        <end position="489"/>
    </location>
</feature>
<proteinExistence type="inferred from homology"/>
<dbReference type="InterPro" id="IPR050746">
    <property type="entry name" value="DAACS"/>
</dbReference>
<evidence type="ECO:0000256" key="7">
    <source>
        <dbReference type="ARBA" id="ARBA00023136"/>
    </source>
</evidence>
<accession>A0A0K2UTF6</accession>
<reference evidence="11" key="1">
    <citation type="submission" date="2014-05" db="EMBL/GenBank/DDBJ databases">
        <authorList>
            <person name="Chronopoulou M."/>
        </authorList>
    </citation>
    <scope>NUCLEOTIDE SEQUENCE</scope>
    <source>
        <tissue evidence="11">Whole organism</tissue>
    </source>
</reference>
<dbReference type="AlphaFoldDB" id="A0A0K2UTF6"/>
<dbReference type="Pfam" id="PF00375">
    <property type="entry name" value="SDF"/>
    <property type="match status" value="1"/>
</dbReference>
<evidence type="ECO:0000256" key="4">
    <source>
        <dbReference type="ARBA" id="ARBA00022692"/>
    </source>
</evidence>
<organism evidence="11">
    <name type="scientific">Lepeophtheirus salmonis</name>
    <name type="common">Salmon louse</name>
    <name type="synonym">Caligus salmonis</name>
    <dbReference type="NCBI Taxonomy" id="72036"/>
    <lineage>
        <taxon>Eukaryota</taxon>
        <taxon>Metazoa</taxon>
        <taxon>Ecdysozoa</taxon>
        <taxon>Arthropoda</taxon>
        <taxon>Crustacea</taxon>
        <taxon>Multicrustacea</taxon>
        <taxon>Hexanauplia</taxon>
        <taxon>Copepoda</taxon>
        <taxon>Siphonostomatoida</taxon>
        <taxon>Caligidae</taxon>
        <taxon>Lepeophtheirus</taxon>
    </lineage>
</organism>
<evidence type="ECO:0000256" key="2">
    <source>
        <dbReference type="ARBA" id="ARBA00006148"/>
    </source>
</evidence>
<feature type="transmembrane region" description="Helical" evidence="9">
    <location>
        <begin position="93"/>
        <end position="115"/>
    </location>
</feature>
<feature type="transmembrane region" description="Helical" evidence="9">
    <location>
        <begin position="239"/>
        <end position="260"/>
    </location>
</feature>
<feature type="transmembrane region" description="Helical" evidence="9">
    <location>
        <begin position="57"/>
        <end position="81"/>
    </location>
</feature>
<comment type="subcellular location">
    <subcellularLocation>
        <location evidence="1 9">Membrane</location>
        <topology evidence="1 9">Multi-pass membrane protein</topology>
    </subcellularLocation>
</comment>
<dbReference type="GeneID" id="121114607"/>
<name>A0A0K2UTF6_LEPSM</name>
<dbReference type="InterPro" id="IPR001991">
    <property type="entry name" value="Na-dicarboxylate_symporter"/>
</dbReference>